<dbReference type="Gene3D" id="1.20.140.40">
    <property type="entry name" value="Invertase/pectin methylesterase inhibitor family protein"/>
    <property type="match status" value="1"/>
</dbReference>
<dbReference type="KEGG" id="egu:105053899"/>
<dbReference type="GO" id="GO:0004857">
    <property type="term" value="F:enzyme inhibitor activity"/>
    <property type="evidence" value="ECO:0007669"/>
    <property type="project" value="InterPro"/>
</dbReference>
<name>A0A6I9RXL1_ELAGV</name>
<keyword evidence="6" id="KW-1185">Reference proteome</keyword>
<dbReference type="Pfam" id="PF04043">
    <property type="entry name" value="PMEI"/>
    <property type="match status" value="1"/>
</dbReference>
<evidence type="ECO:0000313" key="6">
    <source>
        <dbReference type="Proteomes" id="UP000504607"/>
    </source>
</evidence>
<dbReference type="FunFam" id="1.20.140.40:FF:000002">
    <property type="entry name" value="Putative invertase inhibitor"/>
    <property type="match status" value="1"/>
</dbReference>
<keyword evidence="1 4" id="KW-0732">Signal</keyword>
<dbReference type="GO" id="GO:0005576">
    <property type="term" value="C:extracellular region"/>
    <property type="evidence" value="ECO:0007669"/>
    <property type="project" value="UniProtKB-ARBA"/>
</dbReference>
<keyword evidence="2" id="KW-1015">Disulfide bond</keyword>
<evidence type="ECO:0000256" key="2">
    <source>
        <dbReference type="ARBA" id="ARBA00023157"/>
    </source>
</evidence>
<feature type="domain" description="Pectinesterase inhibitor" evidence="5">
    <location>
        <begin position="22"/>
        <end position="175"/>
    </location>
</feature>
<evidence type="ECO:0000256" key="1">
    <source>
        <dbReference type="ARBA" id="ARBA00022729"/>
    </source>
</evidence>
<proteinExistence type="inferred from homology"/>
<feature type="signal peptide" evidence="4">
    <location>
        <begin position="1"/>
        <end position="24"/>
    </location>
</feature>
<evidence type="ECO:0000256" key="3">
    <source>
        <dbReference type="ARBA" id="ARBA00038471"/>
    </source>
</evidence>
<gene>
    <name evidence="7" type="primary">LOC105053899</name>
</gene>
<dbReference type="AlphaFoldDB" id="A0A6I9RXL1"/>
<evidence type="ECO:0000259" key="5">
    <source>
        <dbReference type="SMART" id="SM00856"/>
    </source>
</evidence>
<protein>
    <submittedName>
        <fullName evidence="7">Invertase inhibitor</fullName>
    </submittedName>
</protein>
<accession>A0A6I9RXL1</accession>
<evidence type="ECO:0000256" key="4">
    <source>
        <dbReference type="SAM" id="SignalP"/>
    </source>
</evidence>
<dbReference type="SUPFAM" id="SSF101148">
    <property type="entry name" value="Plant invertase/pectin methylesterase inhibitor"/>
    <property type="match status" value="1"/>
</dbReference>
<dbReference type="Proteomes" id="UP000504607">
    <property type="component" value="Chromosome 11"/>
</dbReference>
<dbReference type="RefSeq" id="XP_010933538.1">
    <property type="nucleotide sequence ID" value="XM_010935236.2"/>
</dbReference>
<organism evidence="6 7">
    <name type="scientific">Elaeis guineensis var. tenera</name>
    <name type="common">Oil palm</name>
    <dbReference type="NCBI Taxonomy" id="51953"/>
    <lineage>
        <taxon>Eukaryota</taxon>
        <taxon>Viridiplantae</taxon>
        <taxon>Streptophyta</taxon>
        <taxon>Embryophyta</taxon>
        <taxon>Tracheophyta</taxon>
        <taxon>Spermatophyta</taxon>
        <taxon>Magnoliopsida</taxon>
        <taxon>Liliopsida</taxon>
        <taxon>Arecaceae</taxon>
        <taxon>Arecoideae</taxon>
        <taxon>Cocoseae</taxon>
        <taxon>Elaeidinae</taxon>
        <taxon>Elaeis</taxon>
    </lineage>
</organism>
<dbReference type="PANTHER" id="PTHR35357">
    <property type="entry name" value="OS02G0537100 PROTEIN"/>
    <property type="match status" value="1"/>
</dbReference>
<dbReference type="CDD" id="cd15795">
    <property type="entry name" value="PMEI-Pla_a_1_like"/>
    <property type="match status" value="1"/>
</dbReference>
<reference evidence="7" key="1">
    <citation type="submission" date="2025-08" db="UniProtKB">
        <authorList>
            <consortium name="RefSeq"/>
        </authorList>
    </citation>
    <scope>IDENTIFICATION</scope>
</reference>
<comment type="similarity">
    <text evidence="3">Belongs to the PMEI family.</text>
</comment>
<sequence length="180" mass="19104">MRPLIPLSHTTILSLLLISSIAKASILEETCKSVAAARPNIGYEFCATSLRADPGSSSADLHGLAVIATRLSLADATNTESRINQLMVVESKKPFLKDCLSVCSEVYSEAIDHLNDASRNLEARLYREAVTFLSAALDAPDNCEDAFSDAGSGGLSPLAREDEDYGRLADVALTITASLG</sequence>
<dbReference type="NCBIfam" id="TIGR01614">
    <property type="entry name" value="PME_inhib"/>
    <property type="match status" value="1"/>
</dbReference>
<dbReference type="OrthoDB" id="1872906at2759"/>
<dbReference type="InterPro" id="IPR034088">
    <property type="entry name" value="Pla_a_1-like"/>
</dbReference>
<dbReference type="InParanoid" id="A0A6I9RXL1"/>
<evidence type="ECO:0000313" key="7">
    <source>
        <dbReference type="RefSeq" id="XP_010933538.1"/>
    </source>
</evidence>
<dbReference type="FunCoup" id="A0A6I9RXL1">
    <property type="interactions" value="557"/>
</dbReference>
<dbReference type="PANTHER" id="PTHR35357:SF24">
    <property type="entry name" value="OS04G0587200 PROTEIN"/>
    <property type="match status" value="1"/>
</dbReference>
<dbReference type="GeneID" id="105053899"/>
<dbReference type="InterPro" id="IPR006501">
    <property type="entry name" value="Pectinesterase_inhib_dom"/>
</dbReference>
<dbReference type="InterPro" id="IPR035513">
    <property type="entry name" value="Invertase/methylesterase_inhib"/>
</dbReference>
<feature type="chain" id="PRO_5026856333" evidence="4">
    <location>
        <begin position="25"/>
        <end position="180"/>
    </location>
</feature>
<dbReference type="SMART" id="SM00856">
    <property type="entry name" value="PMEI"/>
    <property type="match status" value="1"/>
</dbReference>